<evidence type="ECO:0000259" key="11">
    <source>
        <dbReference type="Pfam" id="PF18596"/>
    </source>
</evidence>
<evidence type="ECO:0000313" key="13">
    <source>
        <dbReference type="EMBL" id="QID82404.1"/>
    </source>
</evidence>
<dbReference type="OrthoDB" id="4063051at2759"/>
<dbReference type="Proteomes" id="UP000501346">
    <property type="component" value="Chromosome ScXV-ScXI"/>
</dbReference>
<keyword evidence="4 10" id="KW-0963">Cytoplasm</keyword>
<evidence type="ECO:0000313" key="14">
    <source>
        <dbReference type="Proteomes" id="UP000501346"/>
    </source>
</evidence>
<comment type="similarity">
    <text evidence="1 10">Belongs to the SLD7 family.</text>
</comment>
<dbReference type="InterPro" id="IPR041564">
    <property type="entry name" value="Sld7_N"/>
</dbReference>
<dbReference type="AlphaFoldDB" id="A0A6C1E1K1"/>
<proteinExistence type="inferred from homology"/>
<organism evidence="13 14">
    <name type="scientific">Saccharomyces pastorianus</name>
    <name type="common">Lager yeast</name>
    <name type="synonym">Saccharomyces cerevisiae x Saccharomyces eubayanus</name>
    <dbReference type="NCBI Taxonomy" id="27292"/>
    <lineage>
        <taxon>Eukaryota</taxon>
        <taxon>Fungi</taxon>
        <taxon>Dikarya</taxon>
        <taxon>Ascomycota</taxon>
        <taxon>Saccharomycotina</taxon>
        <taxon>Saccharomycetes</taxon>
        <taxon>Saccharomycetales</taxon>
        <taxon>Saccharomycetaceae</taxon>
        <taxon>Saccharomyces</taxon>
    </lineage>
</organism>
<evidence type="ECO:0000256" key="4">
    <source>
        <dbReference type="ARBA" id="ARBA00022490"/>
    </source>
</evidence>
<evidence type="ECO:0000256" key="5">
    <source>
        <dbReference type="ARBA" id="ARBA00022705"/>
    </source>
</evidence>
<evidence type="ECO:0000256" key="9">
    <source>
        <dbReference type="ARBA" id="ARBA00025470"/>
    </source>
</evidence>
<dbReference type="Pfam" id="PF18636">
    <property type="entry name" value="Sld7_N"/>
    <property type="match status" value="1"/>
</dbReference>
<dbReference type="PIRSF" id="PIRSF022788">
    <property type="entry name" value="UCP022788"/>
    <property type="match status" value="1"/>
</dbReference>
<feature type="domain" description="Sld7 C-terminal" evidence="11">
    <location>
        <begin position="183"/>
        <end position="255"/>
    </location>
</feature>
<evidence type="ECO:0000259" key="12">
    <source>
        <dbReference type="Pfam" id="PF18636"/>
    </source>
</evidence>
<evidence type="ECO:0000256" key="2">
    <source>
        <dbReference type="ARBA" id="ARBA00011415"/>
    </source>
</evidence>
<keyword evidence="14" id="KW-1185">Reference proteome</keyword>
<dbReference type="GO" id="GO:0030174">
    <property type="term" value="P:regulation of DNA-templated DNA replication initiation"/>
    <property type="evidence" value="ECO:0007669"/>
    <property type="project" value="UniProtKB-UniRule"/>
</dbReference>
<accession>A0A6C1E1K1</accession>
<dbReference type="InterPro" id="IPR016808">
    <property type="entry name" value="Sld7"/>
</dbReference>
<dbReference type="InterPro" id="IPR041260">
    <property type="entry name" value="Sld7_C"/>
</dbReference>
<name>A0A6C1E1K1_SACPS</name>
<comment type="function">
    <text evidence="9">Required for the proper function of SLD3 at the initiation of DNA replication. Binds to SLD3 and reduces its affinity for CDC45, a component of the replication fork. Required for mitochondrial morphology.</text>
</comment>
<sequence>MSRKLCTLNFTLSGKQGSLVIRDIQLWSNRPTASKSTSELRGQFIQYVDLAKLPLWVRSTNMNTYRCYSTSATAQAYFKSKLRNANRGIVIELSDKVDQRSQEPAYLIIFRENTELNCFQVDLTMKHEFDGQVTKLKQEIGKTRASVSKEGSIDIIIQQSQQRKIGTKTKVYRNVHINDKRLQFNETLSKLILGGLRLRGISNSITDYQKLYKITFDAAEFTHRDELKRISMGSGEEVSFESLQETVETLLKLFTKS</sequence>
<protein>
    <recommendedName>
        <fullName evidence="3 10">Mitochondrial morphogenesis protein SLD7</fullName>
    </recommendedName>
</protein>
<keyword evidence="6 10" id="KW-0206">Cytoskeleton</keyword>
<comment type="subunit">
    <text evidence="2 10">Interacts with SLD3.</text>
</comment>
<dbReference type="GO" id="GO:0005737">
    <property type="term" value="C:cytoplasm"/>
    <property type="evidence" value="ECO:0007669"/>
    <property type="project" value="UniProtKB-UniRule"/>
</dbReference>
<dbReference type="Pfam" id="PF18596">
    <property type="entry name" value="Sld7_C"/>
    <property type="match status" value="1"/>
</dbReference>
<evidence type="ECO:0000256" key="8">
    <source>
        <dbReference type="ARBA" id="ARBA00023306"/>
    </source>
</evidence>
<evidence type="ECO:0000256" key="1">
    <source>
        <dbReference type="ARBA" id="ARBA00009044"/>
    </source>
</evidence>
<reference evidence="13 14" key="1">
    <citation type="journal article" date="2019" name="BMC Genomics">
        <title>Chromosome level assembly and comparative genome analysis confirm lager-brewing yeasts originated from a single hybridization.</title>
        <authorList>
            <person name="Salazar A.N."/>
            <person name="Gorter de Vries A.R."/>
            <person name="van den Broek M."/>
            <person name="Brouwers N."/>
            <person name="de la Torre Cortes P."/>
            <person name="Kuijpers N.G.A."/>
            <person name="Daran J.G."/>
            <person name="Abeel T."/>
        </authorList>
    </citation>
    <scope>NUCLEOTIDE SEQUENCE [LARGE SCALE GENOMIC DNA]</scope>
    <source>
        <strain evidence="13 14">CBS 1483</strain>
    </source>
</reference>
<evidence type="ECO:0000256" key="10">
    <source>
        <dbReference type="PIRNR" id="PIRNR022788"/>
    </source>
</evidence>
<dbReference type="EMBL" id="CP048996">
    <property type="protein sequence ID" value="QID82404.1"/>
    <property type="molecule type" value="Genomic_DNA"/>
</dbReference>
<evidence type="ECO:0000256" key="6">
    <source>
        <dbReference type="ARBA" id="ARBA00023212"/>
    </source>
</evidence>
<dbReference type="GO" id="GO:0006260">
    <property type="term" value="P:DNA replication"/>
    <property type="evidence" value="ECO:0007669"/>
    <property type="project" value="UniProtKB-UniRule"/>
</dbReference>
<evidence type="ECO:0000256" key="7">
    <source>
        <dbReference type="ARBA" id="ARBA00023242"/>
    </source>
</evidence>
<dbReference type="GO" id="GO:0000922">
    <property type="term" value="C:spindle pole"/>
    <property type="evidence" value="ECO:0007669"/>
    <property type="project" value="UniProtKB-SubCell"/>
</dbReference>
<dbReference type="GO" id="GO:0005634">
    <property type="term" value="C:nucleus"/>
    <property type="evidence" value="ECO:0007669"/>
    <property type="project" value="UniProtKB-SubCell"/>
</dbReference>
<keyword evidence="7 10" id="KW-0539">Nucleus</keyword>
<comment type="subcellular location">
    <subcellularLocation>
        <location evidence="10">Nucleus</location>
    </subcellularLocation>
    <subcellularLocation>
        <location evidence="10">Cytoplasm</location>
        <location evidence="10">Cytoskeleton</location>
        <location evidence="10">Spindle pole</location>
    </subcellularLocation>
</comment>
<dbReference type="SMR" id="A0A6C1E1K1"/>
<evidence type="ECO:0000256" key="3">
    <source>
        <dbReference type="ARBA" id="ARBA00017231"/>
    </source>
</evidence>
<gene>
    <name evidence="13" type="primary">SLD7_1</name>
    <name evidence="13" type="ORF">GRS66_004825</name>
</gene>
<keyword evidence="5 10" id="KW-0235">DNA replication</keyword>
<keyword evidence="8 10" id="KW-0131">Cell cycle</keyword>
<feature type="domain" description="Sld7 N-terminal" evidence="12">
    <location>
        <begin position="3"/>
        <end position="124"/>
    </location>
</feature>
<comment type="function">
    <text evidence="10">Required for the proper initiation of DNA replication. Required for mitochondrial morphology.</text>
</comment>